<keyword evidence="2" id="KW-1185">Reference proteome</keyword>
<dbReference type="AlphaFoldDB" id="A0A9P6JSM4"/>
<name>A0A9P6JSM4_9AGAR</name>
<sequence length="374" mass="42059">MPAKRRKIVSMQEVTQPRAATLEDGSKNSSHEDASNENRGLLCLPYELWGEIFSSLNGIDTFTQAPRHWSYLDYPVLPVLYLEKTDVLRILCQVSVAYRRNFLPFLWYSLSACCAARPGPDVKPMMFFRHVAETLVSKCEGLSRNPELAALVRCVQLALTRYQSASVIPTLASTLARLPNAHTLHILHAHTQMTTALKDGFQGISLPQIRTVIVPGYCHEILRCCPGTKTVWCTEEDGSKLVTVIGSHCKEVVELRGVLFDDTKAKRIVKAVPNLEVIEIMPYEAEVFLTHLTAFKNFRCLILKDVRSFNQDEDKGKIQLHHWEHTLRSCAAALKKLPPFKDGRKRSLRIAHTRSIAGKGGPRPVEYTEVDLAG</sequence>
<accession>A0A9P6JSM4</accession>
<evidence type="ECO:0000313" key="2">
    <source>
        <dbReference type="Proteomes" id="UP000807306"/>
    </source>
</evidence>
<organism evidence="1 2">
    <name type="scientific">Crepidotus variabilis</name>
    <dbReference type="NCBI Taxonomy" id="179855"/>
    <lineage>
        <taxon>Eukaryota</taxon>
        <taxon>Fungi</taxon>
        <taxon>Dikarya</taxon>
        <taxon>Basidiomycota</taxon>
        <taxon>Agaricomycotina</taxon>
        <taxon>Agaricomycetes</taxon>
        <taxon>Agaricomycetidae</taxon>
        <taxon>Agaricales</taxon>
        <taxon>Agaricineae</taxon>
        <taxon>Crepidotaceae</taxon>
        <taxon>Crepidotus</taxon>
    </lineage>
</organism>
<proteinExistence type="predicted"/>
<dbReference type="Proteomes" id="UP000807306">
    <property type="component" value="Unassembled WGS sequence"/>
</dbReference>
<comment type="caution">
    <text evidence="1">The sequence shown here is derived from an EMBL/GenBank/DDBJ whole genome shotgun (WGS) entry which is preliminary data.</text>
</comment>
<gene>
    <name evidence="1" type="ORF">CPB83DRAFT_848367</name>
</gene>
<dbReference type="OrthoDB" id="3251070at2759"/>
<dbReference type="EMBL" id="MU157833">
    <property type="protein sequence ID" value="KAF9532112.1"/>
    <property type="molecule type" value="Genomic_DNA"/>
</dbReference>
<evidence type="ECO:0000313" key="1">
    <source>
        <dbReference type="EMBL" id="KAF9532112.1"/>
    </source>
</evidence>
<reference evidence="1" key="1">
    <citation type="submission" date="2020-11" db="EMBL/GenBank/DDBJ databases">
        <authorList>
            <consortium name="DOE Joint Genome Institute"/>
            <person name="Ahrendt S."/>
            <person name="Riley R."/>
            <person name="Andreopoulos W."/>
            <person name="Labutti K."/>
            <person name="Pangilinan J."/>
            <person name="Ruiz-Duenas F.J."/>
            <person name="Barrasa J.M."/>
            <person name="Sanchez-Garcia M."/>
            <person name="Camarero S."/>
            <person name="Miyauchi S."/>
            <person name="Serrano A."/>
            <person name="Linde D."/>
            <person name="Babiker R."/>
            <person name="Drula E."/>
            <person name="Ayuso-Fernandez I."/>
            <person name="Pacheco R."/>
            <person name="Padilla G."/>
            <person name="Ferreira P."/>
            <person name="Barriuso J."/>
            <person name="Kellner H."/>
            <person name="Castanera R."/>
            <person name="Alfaro M."/>
            <person name="Ramirez L."/>
            <person name="Pisabarro A.G."/>
            <person name="Kuo A."/>
            <person name="Tritt A."/>
            <person name="Lipzen A."/>
            <person name="He G."/>
            <person name="Yan M."/>
            <person name="Ng V."/>
            <person name="Cullen D."/>
            <person name="Martin F."/>
            <person name="Rosso M.-N."/>
            <person name="Henrissat B."/>
            <person name="Hibbett D."/>
            <person name="Martinez A.T."/>
            <person name="Grigoriev I.V."/>
        </authorList>
    </citation>
    <scope>NUCLEOTIDE SEQUENCE</scope>
    <source>
        <strain evidence="1">CBS 506.95</strain>
    </source>
</reference>
<protein>
    <submittedName>
        <fullName evidence="1">Uncharacterized protein</fullName>
    </submittedName>
</protein>